<dbReference type="Proteomes" id="UP000239002">
    <property type="component" value="Unassembled WGS sequence"/>
</dbReference>
<organism evidence="2 3">
    <name type="scientific">Nonlabens xylanidelens</name>
    <dbReference type="NCBI Taxonomy" id="191564"/>
    <lineage>
        <taxon>Bacteria</taxon>
        <taxon>Pseudomonadati</taxon>
        <taxon>Bacteroidota</taxon>
        <taxon>Flavobacteriia</taxon>
        <taxon>Flavobacteriales</taxon>
        <taxon>Flavobacteriaceae</taxon>
        <taxon>Nonlabens</taxon>
    </lineage>
</organism>
<dbReference type="InterPro" id="IPR013740">
    <property type="entry name" value="Redoxin"/>
</dbReference>
<evidence type="ECO:0000313" key="2">
    <source>
        <dbReference type="EMBL" id="PPK95603.1"/>
    </source>
</evidence>
<dbReference type="OrthoDB" id="616241at2"/>
<name>A0A2S6IN01_9FLAO</name>
<reference evidence="2 3" key="1">
    <citation type="submission" date="2018-02" db="EMBL/GenBank/DDBJ databases">
        <title>Genomic Encyclopedia of Archaeal and Bacterial Type Strains, Phase II (KMG-II): from individual species to whole genera.</title>
        <authorList>
            <person name="Goeker M."/>
        </authorList>
    </citation>
    <scope>NUCLEOTIDE SEQUENCE [LARGE SCALE GENOMIC DNA]</scope>
    <source>
        <strain evidence="2 3">DSM 16809</strain>
    </source>
</reference>
<dbReference type="RefSeq" id="WP_104514906.1">
    <property type="nucleotide sequence ID" value="NZ_MQVW01000002.1"/>
</dbReference>
<evidence type="ECO:0000313" key="3">
    <source>
        <dbReference type="Proteomes" id="UP000239002"/>
    </source>
</evidence>
<dbReference type="PANTHER" id="PTHR42852:SF17">
    <property type="entry name" value="THIOREDOXIN-LIKE PROTEIN HI_1115"/>
    <property type="match status" value="1"/>
</dbReference>
<dbReference type="InterPro" id="IPR013766">
    <property type="entry name" value="Thioredoxin_domain"/>
</dbReference>
<dbReference type="EMBL" id="PTJE01000002">
    <property type="protein sequence ID" value="PPK95603.1"/>
    <property type="molecule type" value="Genomic_DNA"/>
</dbReference>
<dbReference type="SUPFAM" id="SSF52833">
    <property type="entry name" value="Thioredoxin-like"/>
    <property type="match status" value="1"/>
</dbReference>
<comment type="caution">
    <text evidence="2">The sequence shown here is derived from an EMBL/GenBank/DDBJ whole genome shotgun (WGS) entry which is preliminary data.</text>
</comment>
<dbReference type="Gene3D" id="3.40.30.10">
    <property type="entry name" value="Glutaredoxin"/>
    <property type="match status" value="1"/>
</dbReference>
<proteinExistence type="predicted"/>
<dbReference type="PANTHER" id="PTHR42852">
    <property type="entry name" value="THIOL:DISULFIDE INTERCHANGE PROTEIN DSBE"/>
    <property type="match status" value="1"/>
</dbReference>
<keyword evidence="3" id="KW-1185">Reference proteome</keyword>
<dbReference type="CDD" id="cd02966">
    <property type="entry name" value="TlpA_like_family"/>
    <property type="match status" value="1"/>
</dbReference>
<dbReference type="PROSITE" id="PS51352">
    <property type="entry name" value="THIOREDOXIN_2"/>
    <property type="match status" value="1"/>
</dbReference>
<dbReference type="InterPro" id="IPR036249">
    <property type="entry name" value="Thioredoxin-like_sf"/>
</dbReference>
<feature type="domain" description="Thioredoxin" evidence="1">
    <location>
        <begin position="244"/>
        <end position="401"/>
    </location>
</feature>
<dbReference type="Pfam" id="PF08534">
    <property type="entry name" value="Redoxin"/>
    <property type="match status" value="1"/>
</dbReference>
<accession>A0A2S6IN01</accession>
<evidence type="ECO:0000259" key="1">
    <source>
        <dbReference type="PROSITE" id="PS51352"/>
    </source>
</evidence>
<sequence length="412" mass="46462">MKKLLFLSLVILLSSCKEESTQAVALSLSPGNWRLTFDLGNDKELPVQLKVNEDHTLTMFNANEEIIVTEITIEGDSIFIKPPVFEGYFKGEFQSNELITGEHVKPSLDRVVPFTMTAGKDYRFASIEDATTSSFLSGSYETVFSPDSESDRYIAKGVFTQEGNKVTGTFETTTGDYRFLEGAVVNDTLKLSTFDGAHAFLFEAAVKDSVLEGYFYSGNHWKEPFTAILNNDYNLPDATTLTYLKEGYDSVDFSFKDVNGKQVSLQDAEFKDQVVVVQLLGSWCPNCLEETRFFQEYINSQNPNVKFIGLAFEYAPTEKAALQSIKRLIDAENVTYPILLAQYGSTDKKTANEKLPMLNHVLSYPTSIYIDKFGKVRRIHTGYNGLATGQKHERFKEEFYEFLGELQAETLE</sequence>
<dbReference type="PROSITE" id="PS51257">
    <property type="entry name" value="PROKAR_LIPOPROTEIN"/>
    <property type="match status" value="1"/>
</dbReference>
<dbReference type="GO" id="GO:0016491">
    <property type="term" value="F:oxidoreductase activity"/>
    <property type="evidence" value="ECO:0007669"/>
    <property type="project" value="InterPro"/>
</dbReference>
<dbReference type="AlphaFoldDB" id="A0A2S6IN01"/>
<dbReference type="InterPro" id="IPR050553">
    <property type="entry name" value="Thioredoxin_ResA/DsbE_sf"/>
</dbReference>
<gene>
    <name evidence="2" type="ORF">LY01_01194</name>
</gene>
<protein>
    <submittedName>
        <fullName evidence="2">Peroxiredoxin</fullName>
    </submittedName>
</protein>